<protein>
    <submittedName>
        <fullName evidence="1">Uncharacterized protein</fullName>
    </submittedName>
</protein>
<gene>
    <name evidence="1" type="ORF">EJB05_15539</name>
</gene>
<feature type="non-terminal residue" evidence="1">
    <location>
        <position position="1"/>
    </location>
</feature>
<dbReference type="EMBL" id="RWGY01000007">
    <property type="protein sequence ID" value="TVU41975.1"/>
    <property type="molecule type" value="Genomic_DNA"/>
</dbReference>
<reference evidence="1 2" key="1">
    <citation type="journal article" date="2019" name="Sci. Rep.">
        <title>A high-quality genome of Eragrostis curvula grass provides insights into Poaceae evolution and supports new strategies to enhance forage quality.</title>
        <authorList>
            <person name="Carballo J."/>
            <person name="Santos B.A.C.M."/>
            <person name="Zappacosta D."/>
            <person name="Garbus I."/>
            <person name="Selva J.P."/>
            <person name="Gallo C.A."/>
            <person name="Diaz A."/>
            <person name="Albertini E."/>
            <person name="Caccamo M."/>
            <person name="Echenique V."/>
        </authorList>
    </citation>
    <scope>NUCLEOTIDE SEQUENCE [LARGE SCALE GENOMIC DNA]</scope>
    <source>
        <strain evidence="2">cv. Victoria</strain>
        <tissue evidence="1">Leaf</tissue>
    </source>
</reference>
<evidence type="ECO:0000313" key="2">
    <source>
        <dbReference type="Proteomes" id="UP000324897"/>
    </source>
</evidence>
<dbReference type="Gramene" id="TVU41975">
    <property type="protein sequence ID" value="TVU41975"/>
    <property type="gene ID" value="EJB05_15539"/>
</dbReference>
<keyword evidence="2" id="KW-1185">Reference proteome</keyword>
<evidence type="ECO:0000313" key="1">
    <source>
        <dbReference type="EMBL" id="TVU41975.1"/>
    </source>
</evidence>
<proteinExistence type="predicted"/>
<comment type="caution">
    <text evidence="1">The sequence shown here is derived from an EMBL/GenBank/DDBJ whole genome shotgun (WGS) entry which is preliminary data.</text>
</comment>
<dbReference type="AlphaFoldDB" id="A0A5J9W248"/>
<organism evidence="1 2">
    <name type="scientific">Eragrostis curvula</name>
    <name type="common">weeping love grass</name>
    <dbReference type="NCBI Taxonomy" id="38414"/>
    <lineage>
        <taxon>Eukaryota</taxon>
        <taxon>Viridiplantae</taxon>
        <taxon>Streptophyta</taxon>
        <taxon>Embryophyta</taxon>
        <taxon>Tracheophyta</taxon>
        <taxon>Spermatophyta</taxon>
        <taxon>Magnoliopsida</taxon>
        <taxon>Liliopsida</taxon>
        <taxon>Poales</taxon>
        <taxon>Poaceae</taxon>
        <taxon>PACMAD clade</taxon>
        <taxon>Chloridoideae</taxon>
        <taxon>Eragrostideae</taxon>
        <taxon>Eragrostidinae</taxon>
        <taxon>Eragrostis</taxon>
    </lineage>
</organism>
<accession>A0A5J9W248</accession>
<sequence length="60" mass="6875">MEQFEMLATKGELIWIVTTNGEALTDKARCSNHVRKREKENLGDVSEDDGKLLCIHLSYH</sequence>
<name>A0A5J9W248_9POAL</name>
<dbReference type="Proteomes" id="UP000324897">
    <property type="component" value="Chromosome 4"/>
</dbReference>